<proteinExistence type="predicted"/>
<protein>
    <submittedName>
        <fullName evidence="2">Uncharacterized protein</fullName>
    </submittedName>
</protein>
<evidence type="ECO:0000313" key="3">
    <source>
        <dbReference type="Proteomes" id="UP000053477"/>
    </source>
</evidence>
<feature type="signal peptide" evidence="1">
    <location>
        <begin position="1"/>
        <end position="17"/>
    </location>
</feature>
<feature type="chain" id="PRO_5005202381" evidence="1">
    <location>
        <begin position="18"/>
        <end position="121"/>
    </location>
</feature>
<organism evidence="2 3">
    <name type="scientific">Schizopora paradoxa</name>
    <dbReference type="NCBI Taxonomy" id="27342"/>
    <lineage>
        <taxon>Eukaryota</taxon>
        <taxon>Fungi</taxon>
        <taxon>Dikarya</taxon>
        <taxon>Basidiomycota</taxon>
        <taxon>Agaricomycotina</taxon>
        <taxon>Agaricomycetes</taxon>
        <taxon>Hymenochaetales</taxon>
        <taxon>Schizoporaceae</taxon>
        <taxon>Schizopora</taxon>
    </lineage>
</organism>
<accession>A0A0H2S3E4</accession>
<dbReference type="InParanoid" id="A0A0H2S3E4"/>
<keyword evidence="3" id="KW-1185">Reference proteome</keyword>
<reference evidence="2 3" key="1">
    <citation type="submission" date="2015-04" db="EMBL/GenBank/DDBJ databases">
        <title>Complete genome sequence of Schizopora paradoxa KUC8140, a cosmopolitan wood degrader in East Asia.</title>
        <authorList>
            <consortium name="DOE Joint Genome Institute"/>
            <person name="Min B."/>
            <person name="Park H."/>
            <person name="Jang Y."/>
            <person name="Kim J.-J."/>
            <person name="Kim K.H."/>
            <person name="Pangilinan J."/>
            <person name="Lipzen A."/>
            <person name="Riley R."/>
            <person name="Grigoriev I.V."/>
            <person name="Spatafora J.W."/>
            <person name="Choi I.-G."/>
        </authorList>
    </citation>
    <scope>NUCLEOTIDE SEQUENCE [LARGE SCALE GENOMIC DNA]</scope>
    <source>
        <strain evidence="2 3">KUC8140</strain>
    </source>
</reference>
<dbReference type="EMBL" id="KQ085894">
    <property type="protein sequence ID" value="KLO18482.1"/>
    <property type="molecule type" value="Genomic_DNA"/>
</dbReference>
<evidence type="ECO:0000313" key="2">
    <source>
        <dbReference type="EMBL" id="KLO18482.1"/>
    </source>
</evidence>
<evidence type="ECO:0000256" key="1">
    <source>
        <dbReference type="SAM" id="SignalP"/>
    </source>
</evidence>
<dbReference type="Proteomes" id="UP000053477">
    <property type="component" value="Unassembled WGS sequence"/>
</dbReference>
<sequence length="121" mass="13166">MCVLLVLLHVCFHNSHPFPSSILSSIQETITVSSPTRPRVLTPLIVVQLRSARAQICFLSKISSVSPCTYMPHPTRTSYASSHVFPSSLSGVKLLNSDAFISASYSGDSILGPVTSWSVMW</sequence>
<gene>
    <name evidence="2" type="ORF">SCHPADRAFT_119642</name>
</gene>
<keyword evidence="1" id="KW-0732">Signal</keyword>
<name>A0A0H2S3E4_9AGAM</name>
<dbReference type="AlphaFoldDB" id="A0A0H2S3E4"/>